<proteinExistence type="predicted"/>
<name>A0A0A9EKW5_ARUDO</name>
<protein>
    <submittedName>
        <fullName evidence="1">Uncharacterized protein</fullName>
    </submittedName>
</protein>
<reference evidence="1" key="2">
    <citation type="journal article" date="2015" name="Data Brief">
        <title>Shoot transcriptome of the giant reed, Arundo donax.</title>
        <authorList>
            <person name="Barrero R.A."/>
            <person name="Guerrero F.D."/>
            <person name="Moolhuijzen P."/>
            <person name="Goolsby J.A."/>
            <person name="Tidwell J."/>
            <person name="Bellgard S.E."/>
            <person name="Bellgard M.I."/>
        </authorList>
    </citation>
    <scope>NUCLEOTIDE SEQUENCE</scope>
    <source>
        <tissue evidence="1">Shoot tissue taken approximately 20 cm above the soil surface</tissue>
    </source>
</reference>
<dbReference type="EMBL" id="GBRH01198287">
    <property type="protein sequence ID" value="JAD99608.1"/>
    <property type="molecule type" value="Transcribed_RNA"/>
</dbReference>
<organism evidence="1">
    <name type="scientific">Arundo donax</name>
    <name type="common">Giant reed</name>
    <name type="synonym">Donax arundinaceus</name>
    <dbReference type="NCBI Taxonomy" id="35708"/>
    <lineage>
        <taxon>Eukaryota</taxon>
        <taxon>Viridiplantae</taxon>
        <taxon>Streptophyta</taxon>
        <taxon>Embryophyta</taxon>
        <taxon>Tracheophyta</taxon>
        <taxon>Spermatophyta</taxon>
        <taxon>Magnoliopsida</taxon>
        <taxon>Liliopsida</taxon>
        <taxon>Poales</taxon>
        <taxon>Poaceae</taxon>
        <taxon>PACMAD clade</taxon>
        <taxon>Arundinoideae</taxon>
        <taxon>Arundineae</taxon>
        <taxon>Arundo</taxon>
    </lineage>
</organism>
<evidence type="ECO:0000313" key="1">
    <source>
        <dbReference type="EMBL" id="JAD99608.1"/>
    </source>
</evidence>
<dbReference type="AlphaFoldDB" id="A0A0A9EKW5"/>
<accession>A0A0A9EKW5</accession>
<sequence length="56" mass="6074">MHFSFISSAVSIIGRIWSYVSVTQTGGIDEKCIKTGGIDGIIPNAYLSGYDFLCKL</sequence>
<reference evidence="1" key="1">
    <citation type="submission" date="2014-09" db="EMBL/GenBank/DDBJ databases">
        <authorList>
            <person name="Magalhaes I.L.F."/>
            <person name="Oliveira U."/>
            <person name="Santos F.R."/>
            <person name="Vidigal T.H.D.A."/>
            <person name="Brescovit A.D."/>
            <person name="Santos A.J."/>
        </authorList>
    </citation>
    <scope>NUCLEOTIDE SEQUENCE</scope>
    <source>
        <tissue evidence="1">Shoot tissue taken approximately 20 cm above the soil surface</tissue>
    </source>
</reference>